<keyword evidence="2" id="KW-1185">Reference proteome</keyword>
<accession>A0A9N8HJK7</accession>
<dbReference type="EMBL" id="CAICTM010000771">
    <property type="protein sequence ID" value="CAB9516281.1"/>
    <property type="molecule type" value="Genomic_DNA"/>
</dbReference>
<gene>
    <name evidence="1" type="ORF">SEMRO_772_G200280.1</name>
</gene>
<evidence type="ECO:0000313" key="2">
    <source>
        <dbReference type="Proteomes" id="UP001153069"/>
    </source>
</evidence>
<protein>
    <submittedName>
        <fullName evidence="1">Uncharacterized protein</fullName>
    </submittedName>
</protein>
<proteinExistence type="predicted"/>
<evidence type="ECO:0000313" key="1">
    <source>
        <dbReference type="EMBL" id="CAB9516281.1"/>
    </source>
</evidence>
<organism evidence="1 2">
    <name type="scientific">Seminavis robusta</name>
    <dbReference type="NCBI Taxonomy" id="568900"/>
    <lineage>
        <taxon>Eukaryota</taxon>
        <taxon>Sar</taxon>
        <taxon>Stramenopiles</taxon>
        <taxon>Ochrophyta</taxon>
        <taxon>Bacillariophyta</taxon>
        <taxon>Bacillariophyceae</taxon>
        <taxon>Bacillariophycidae</taxon>
        <taxon>Naviculales</taxon>
        <taxon>Naviculaceae</taxon>
        <taxon>Seminavis</taxon>
    </lineage>
</organism>
<dbReference type="AlphaFoldDB" id="A0A9N8HJK7"/>
<name>A0A9N8HJK7_9STRA</name>
<reference evidence="1" key="1">
    <citation type="submission" date="2020-06" db="EMBL/GenBank/DDBJ databases">
        <authorList>
            <consortium name="Plant Systems Biology data submission"/>
        </authorList>
    </citation>
    <scope>NUCLEOTIDE SEQUENCE</scope>
    <source>
        <strain evidence="1">D6</strain>
    </source>
</reference>
<comment type="caution">
    <text evidence="1">The sequence shown here is derived from an EMBL/GenBank/DDBJ whole genome shotgun (WGS) entry which is preliminary data.</text>
</comment>
<dbReference type="Proteomes" id="UP001153069">
    <property type="component" value="Unassembled WGS sequence"/>
</dbReference>
<sequence>MQIFLDLNNGGIAFLQTGQAEKALECFHRAFVSLRNETSKNQSTGLRAVQANDLAAGAVPVPVSDPSAGAHLYCSRAFGLVIPPSRQRLTEVDTEFCGSVINYNIAITLQLYSVHHGSSQVFSLYKKCLKALESLSYKNDGFVDVSRMTVACLFNMSNLLLDQDELGTAASFVSLAQQLLLTNEDQPCLFDDETMQAFSWAAYFVPYCASLGRSAPAA</sequence>